<reference evidence="7 8" key="1">
    <citation type="submission" date="2023-07" db="EMBL/GenBank/DDBJ databases">
        <title>Genomic Encyclopedia of Type Strains, Phase IV (KMG-IV): sequencing the most valuable type-strain genomes for metagenomic binning, comparative biology and taxonomic classification.</title>
        <authorList>
            <person name="Goeker M."/>
        </authorList>
    </citation>
    <scope>NUCLEOTIDE SEQUENCE [LARGE SCALE GENOMIC DNA]</scope>
    <source>
        <strain evidence="7 8">DSM 23494</strain>
    </source>
</reference>
<evidence type="ECO:0000313" key="8">
    <source>
        <dbReference type="Proteomes" id="UP001238088"/>
    </source>
</evidence>
<dbReference type="Gene3D" id="3.40.50.300">
    <property type="entry name" value="P-loop containing nucleotide triphosphate hydrolases"/>
    <property type="match status" value="1"/>
</dbReference>
<dbReference type="PROSITE" id="PS00675">
    <property type="entry name" value="SIGMA54_INTERACT_1"/>
    <property type="match status" value="1"/>
</dbReference>
<dbReference type="Pfam" id="PF02954">
    <property type="entry name" value="HTH_8"/>
    <property type="match status" value="1"/>
</dbReference>
<dbReference type="SUPFAM" id="SSF46689">
    <property type="entry name" value="Homeodomain-like"/>
    <property type="match status" value="1"/>
</dbReference>
<proteinExistence type="predicted"/>
<dbReference type="InterPro" id="IPR003593">
    <property type="entry name" value="AAA+_ATPase"/>
</dbReference>
<protein>
    <submittedName>
        <fullName evidence="7">Transcriptional regulator with PAS, ATPase and Fis domain</fullName>
    </submittedName>
</protein>
<dbReference type="RefSeq" id="WP_307479129.1">
    <property type="nucleotide sequence ID" value="NZ_JAUSUB010000036.1"/>
</dbReference>
<keyword evidence="3" id="KW-0805">Transcription regulation</keyword>
<keyword evidence="4" id="KW-0238">DNA-binding</keyword>
<dbReference type="Gene3D" id="1.10.10.60">
    <property type="entry name" value="Homeodomain-like"/>
    <property type="match status" value="1"/>
</dbReference>
<keyword evidence="8" id="KW-1185">Reference proteome</keyword>
<dbReference type="EMBL" id="JAUSUB010000036">
    <property type="protein sequence ID" value="MDQ0273248.1"/>
    <property type="molecule type" value="Genomic_DNA"/>
</dbReference>
<dbReference type="InterPro" id="IPR025662">
    <property type="entry name" value="Sigma_54_int_dom_ATP-bd_1"/>
</dbReference>
<dbReference type="InterPro" id="IPR025944">
    <property type="entry name" value="Sigma_54_int_dom_CS"/>
</dbReference>
<dbReference type="InterPro" id="IPR002078">
    <property type="entry name" value="Sigma_54_int"/>
</dbReference>
<keyword evidence="2" id="KW-0067">ATP-binding</keyword>
<comment type="caution">
    <text evidence="7">The sequence shown here is derived from an EMBL/GenBank/DDBJ whole genome shotgun (WGS) entry which is preliminary data.</text>
</comment>
<dbReference type="Pfam" id="PF00158">
    <property type="entry name" value="Sigma54_activat"/>
    <property type="match status" value="1"/>
</dbReference>
<dbReference type="SMART" id="SM00382">
    <property type="entry name" value="AAA"/>
    <property type="match status" value="1"/>
</dbReference>
<organism evidence="7 8">
    <name type="scientific">Cytobacillus purgationiresistens</name>
    <dbReference type="NCBI Taxonomy" id="863449"/>
    <lineage>
        <taxon>Bacteria</taxon>
        <taxon>Bacillati</taxon>
        <taxon>Bacillota</taxon>
        <taxon>Bacilli</taxon>
        <taxon>Bacillales</taxon>
        <taxon>Bacillaceae</taxon>
        <taxon>Cytobacillus</taxon>
    </lineage>
</organism>
<dbReference type="PROSITE" id="PS00676">
    <property type="entry name" value="SIGMA54_INTERACT_2"/>
    <property type="match status" value="1"/>
</dbReference>
<evidence type="ECO:0000256" key="1">
    <source>
        <dbReference type="ARBA" id="ARBA00022741"/>
    </source>
</evidence>
<dbReference type="PROSITE" id="PS50045">
    <property type="entry name" value="SIGMA54_INTERACT_4"/>
    <property type="match status" value="1"/>
</dbReference>
<accession>A0ABU0APX2</accession>
<dbReference type="SUPFAM" id="SSF52540">
    <property type="entry name" value="P-loop containing nucleoside triphosphate hydrolases"/>
    <property type="match status" value="1"/>
</dbReference>
<evidence type="ECO:0000259" key="6">
    <source>
        <dbReference type="PROSITE" id="PS50045"/>
    </source>
</evidence>
<keyword evidence="5" id="KW-0804">Transcription</keyword>
<dbReference type="InterPro" id="IPR027417">
    <property type="entry name" value="P-loop_NTPase"/>
</dbReference>
<evidence type="ECO:0000313" key="7">
    <source>
        <dbReference type="EMBL" id="MDQ0273248.1"/>
    </source>
</evidence>
<sequence length="431" mass="48606">MEGSIRMKETKEELASIKVNQLGQIISVNSVFCQLFSKAEDELHGLDVKDLMTRVHHKKKIFFSNVSGIPCLIQWFERSGHNQYVILLTQGKVHLDELKAFLNAEQNLKNTSSCYSFSNIIGESIALEKVKDLAARIATSTSTVLITGESGTGKELFAQAIHGLSSRKEQPFIAVNCAAIPDELFESEVFGYEEGAFSGAKKEGKPGKIELAQNGTLFLDEISELPLQAQGKLLRVLQEREIERLGGTGKRLVDIRIITATNKDLKALVKEGKFRQDLYYRLYVFDLKIPSLKERKEDILPLTYYFIEDFNMRLGRDVREIEHQLKSWLLSYDWPGNVRELKATIERGMNLVEGRALSYDAIHFTSFVSQAPDIHFSTQPFSCLEEAVQQAEITAINHALQKAGGDRTEAALNLKIHIASLYRKMAKYGIK</sequence>
<dbReference type="PANTHER" id="PTHR32071">
    <property type="entry name" value="TRANSCRIPTIONAL REGULATORY PROTEIN"/>
    <property type="match status" value="1"/>
</dbReference>
<evidence type="ECO:0000256" key="2">
    <source>
        <dbReference type="ARBA" id="ARBA00022840"/>
    </source>
</evidence>
<dbReference type="PROSITE" id="PS00688">
    <property type="entry name" value="SIGMA54_INTERACT_3"/>
    <property type="match status" value="1"/>
</dbReference>
<gene>
    <name evidence="7" type="ORF">J2S17_005180</name>
</gene>
<keyword evidence="1" id="KW-0547">Nucleotide-binding</keyword>
<evidence type="ECO:0000256" key="4">
    <source>
        <dbReference type="ARBA" id="ARBA00023125"/>
    </source>
</evidence>
<evidence type="ECO:0000256" key="5">
    <source>
        <dbReference type="ARBA" id="ARBA00023163"/>
    </source>
</evidence>
<dbReference type="InterPro" id="IPR058031">
    <property type="entry name" value="AAA_lid_NorR"/>
</dbReference>
<dbReference type="Pfam" id="PF25601">
    <property type="entry name" value="AAA_lid_14"/>
    <property type="match status" value="1"/>
</dbReference>
<dbReference type="Proteomes" id="UP001238088">
    <property type="component" value="Unassembled WGS sequence"/>
</dbReference>
<dbReference type="Gene3D" id="1.10.8.60">
    <property type="match status" value="1"/>
</dbReference>
<feature type="domain" description="Sigma-54 factor interaction" evidence="6">
    <location>
        <begin position="120"/>
        <end position="350"/>
    </location>
</feature>
<dbReference type="CDD" id="cd00009">
    <property type="entry name" value="AAA"/>
    <property type="match status" value="1"/>
</dbReference>
<dbReference type="InterPro" id="IPR009057">
    <property type="entry name" value="Homeodomain-like_sf"/>
</dbReference>
<dbReference type="PRINTS" id="PR01590">
    <property type="entry name" value="HTHFIS"/>
</dbReference>
<evidence type="ECO:0000256" key="3">
    <source>
        <dbReference type="ARBA" id="ARBA00023015"/>
    </source>
</evidence>
<dbReference type="InterPro" id="IPR025943">
    <property type="entry name" value="Sigma_54_int_dom_ATP-bd_2"/>
</dbReference>
<dbReference type="PANTHER" id="PTHR32071:SF57">
    <property type="entry name" value="C4-DICARBOXYLATE TRANSPORT TRANSCRIPTIONAL REGULATORY PROTEIN DCTD"/>
    <property type="match status" value="1"/>
</dbReference>
<name>A0ABU0APX2_9BACI</name>
<dbReference type="InterPro" id="IPR002197">
    <property type="entry name" value="HTH_Fis"/>
</dbReference>